<evidence type="ECO:0000313" key="3">
    <source>
        <dbReference type="Proteomes" id="UP001632038"/>
    </source>
</evidence>
<proteinExistence type="predicted"/>
<evidence type="ECO:0000313" key="2">
    <source>
        <dbReference type="EMBL" id="KAL3640429.1"/>
    </source>
</evidence>
<keyword evidence="1" id="KW-0472">Membrane</keyword>
<evidence type="ECO:0000256" key="1">
    <source>
        <dbReference type="SAM" id="Phobius"/>
    </source>
</evidence>
<organism evidence="2 3">
    <name type="scientific">Castilleja foliolosa</name>
    <dbReference type="NCBI Taxonomy" id="1961234"/>
    <lineage>
        <taxon>Eukaryota</taxon>
        <taxon>Viridiplantae</taxon>
        <taxon>Streptophyta</taxon>
        <taxon>Embryophyta</taxon>
        <taxon>Tracheophyta</taxon>
        <taxon>Spermatophyta</taxon>
        <taxon>Magnoliopsida</taxon>
        <taxon>eudicotyledons</taxon>
        <taxon>Gunneridae</taxon>
        <taxon>Pentapetalae</taxon>
        <taxon>asterids</taxon>
        <taxon>lamiids</taxon>
        <taxon>Lamiales</taxon>
        <taxon>Orobanchaceae</taxon>
        <taxon>Pedicularideae</taxon>
        <taxon>Castillejinae</taxon>
        <taxon>Castilleja</taxon>
    </lineage>
</organism>
<feature type="transmembrane region" description="Helical" evidence="1">
    <location>
        <begin position="79"/>
        <end position="97"/>
    </location>
</feature>
<keyword evidence="1" id="KW-0812">Transmembrane</keyword>
<reference evidence="3" key="1">
    <citation type="journal article" date="2024" name="IScience">
        <title>Strigolactones Initiate the Formation of Haustorium-like Structures in Castilleja.</title>
        <authorList>
            <person name="Buerger M."/>
            <person name="Peterson D."/>
            <person name="Chory J."/>
        </authorList>
    </citation>
    <scope>NUCLEOTIDE SEQUENCE [LARGE SCALE GENOMIC DNA]</scope>
</reference>
<keyword evidence="3" id="KW-1185">Reference proteome</keyword>
<keyword evidence="1" id="KW-1133">Transmembrane helix</keyword>
<comment type="caution">
    <text evidence="2">The sequence shown here is derived from an EMBL/GenBank/DDBJ whole genome shotgun (WGS) entry which is preliminary data.</text>
</comment>
<protein>
    <submittedName>
        <fullName evidence="2">Uncharacterized protein</fullName>
    </submittedName>
</protein>
<sequence length="140" mass="15295">MGGVWKVVLRLGLIKPYYRLKSALKKPMGRDSGSNSGSRGSYRYAIASRGSYRYATVILIICQSAFSGSDSGSDSSYRYATVILIIWKFSLAVAIAVARVATAILMILDLNVFFLVSCVVQLLKLPEPSNNSSIVPNHQK</sequence>
<gene>
    <name evidence="2" type="ORF">CASFOL_015397</name>
</gene>
<feature type="transmembrane region" description="Helical" evidence="1">
    <location>
        <begin position="51"/>
        <end position="67"/>
    </location>
</feature>
<feature type="transmembrane region" description="Helical" evidence="1">
    <location>
        <begin position="104"/>
        <end position="123"/>
    </location>
</feature>
<accession>A0ABD3DH11</accession>
<dbReference type="EMBL" id="JAVIJP010000017">
    <property type="protein sequence ID" value="KAL3640429.1"/>
    <property type="molecule type" value="Genomic_DNA"/>
</dbReference>
<dbReference type="Proteomes" id="UP001632038">
    <property type="component" value="Unassembled WGS sequence"/>
</dbReference>
<name>A0ABD3DH11_9LAMI</name>
<dbReference type="AlphaFoldDB" id="A0ABD3DH11"/>